<organism evidence="7 8">
    <name type="scientific">Brumimicrobium oceani</name>
    <dbReference type="NCBI Taxonomy" id="2100725"/>
    <lineage>
        <taxon>Bacteria</taxon>
        <taxon>Pseudomonadati</taxon>
        <taxon>Bacteroidota</taxon>
        <taxon>Flavobacteriia</taxon>
        <taxon>Flavobacteriales</taxon>
        <taxon>Crocinitomicaceae</taxon>
        <taxon>Brumimicrobium</taxon>
    </lineage>
</organism>
<dbReference type="Proteomes" id="UP000245370">
    <property type="component" value="Unassembled WGS sequence"/>
</dbReference>
<comment type="caution">
    <text evidence="7">The sequence shown here is derived from an EMBL/GenBank/DDBJ whole genome shotgun (WGS) entry which is preliminary data.</text>
</comment>
<feature type="transmembrane region" description="Helical" evidence="5">
    <location>
        <begin position="189"/>
        <end position="208"/>
    </location>
</feature>
<reference evidence="7 8" key="1">
    <citation type="submission" date="2018-05" db="EMBL/GenBank/DDBJ databases">
        <title>Brumimicrobium oceani sp. nov., isolated from coastal sediment.</title>
        <authorList>
            <person name="Kou Y."/>
        </authorList>
    </citation>
    <scope>NUCLEOTIDE SEQUENCE [LARGE SCALE GENOMIC DNA]</scope>
    <source>
        <strain evidence="7 8">C305</strain>
    </source>
</reference>
<evidence type="ECO:0000256" key="4">
    <source>
        <dbReference type="ARBA" id="ARBA00023136"/>
    </source>
</evidence>
<evidence type="ECO:0000313" key="8">
    <source>
        <dbReference type="Proteomes" id="UP000245370"/>
    </source>
</evidence>
<gene>
    <name evidence="7" type="ORF">DIT68_14605</name>
</gene>
<dbReference type="Pfam" id="PF04932">
    <property type="entry name" value="Wzy_C"/>
    <property type="match status" value="1"/>
</dbReference>
<keyword evidence="3 5" id="KW-1133">Transmembrane helix</keyword>
<keyword evidence="2 5" id="KW-0812">Transmembrane</keyword>
<evidence type="ECO:0000256" key="2">
    <source>
        <dbReference type="ARBA" id="ARBA00022692"/>
    </source>
</evidence>
<evidence type="ECO:0000259" key="6">
    <source>
        <dbReference type="Pfam" id="PF04932"/>
    </source>
</evidence>
<reference evidence="7 8" key="2">
    <citation type="submission" date="2018-05" db="EMBL/GenBank/DDBJ databases">
        <authorList>
            <person name="Lanie J.A."/>
            <person name="Ng W.-L."/>
            <person name="Kazmierczak K.M."/>
            <person name="Andrzejewski T.M."/>
            <person name="Davidsen T.M."/>
            <person name="Wayne K.J."/>
            <person name="Tettelin H."/>
            <person name="Glass J.I."/>
            <person name="Rusch D."/>
            <person name="Podicherti R."/>
            <person name="Tsui H.-C.T."/>
            <person name="Winkler M.E."/>
        </authorList>
    </citation>
    <scope>NUCLEOTIDE SEQUENCE [LARGE SCALE GENOMIC DNA]</scope>
    <source>
        <strain evidence="7 8">C305</strain>
    </source>
</reference>
<evidence type="ECO:0000313" key="7">
    <source>
        <dbReference type="EMBL" id="PWH81556.1"/>
    </source>
</evidence>
<feature type="domain" description="O-antigen ligase-related" evidence="6">
    <location>
        <begin position="222"/>
        <end position="383"/>
    </location>
</feature>
<dbReference type="PANTHER" id="PTHR37422:SF13">
    <property type="entry name" value="LIPOPOLYSACCHARIDE BIOSYNTHESIS PROTEIN PA4999-RELATED"/>
    <property type="match status" value="1"/>
</dbReference>
<feature type="transmembrane region" description="Helical" evidence="5">
    <location>
        <begin position="377"/>
        <end position="399"/>
    </location>
</feature>
<proteinExistence type="predicted"/>
<protein>
    <recommendedName>
        <fullName evidence="6">O-antigen ligase-related domain-containing protein</fullName>
    </recommendedName>
</protein>
<feature type="transmembrane region" description="Helical" evidence="5">
    <location>
        <begin position="261"/>
        <end position="279"/>
    </location>
</feature>
<dbReference type="GO" id="GO:0016020">
    <property type="term" value="C:membrane"/>
    <property type="evidence" value="ECO:0007669"/>
    <property type="project" value="UniProtKB-SubCell"/>
</dbReference>
<feature type="transmembrane region" description="Helical" evidence="5">
    <location>
        <begin position="238"/>
        <end position="254"/>
    </location>
</feature>
<dbReference type="InterPro" id="IPR051533">
    <property type="entry name" value="WaaL-like"/>
</dbReference>
<feature type="transmembrane region" description="Helical" evidence="5">
    <location>
        <begin position="148"/>
        <end position="169"/>
    </location>
</feature>
<feature type="transmembrane region" description="Helical" evidence="5">
    <location>
        <begin position="411"/>
        <end position="428"/>
    </location>
</feature>
<evidence type="ECO:0000256" key="3">
    <source>
        <dbReference type="ARBA" id="ARBA00022989"/>
    </source>
</evidence>
<dbReference type="InterPro" id="IPR007016">
    <property type="entry name" value="O-antigen_ligase-rel_domated"/>
</dbReference>
<keyword evidence="4 5" id="KW-0472">Membrane</keyword>
<evidence type="ECO:0000256" key="5">
    <source>
        <dbReference type="SAM" id="Phobius"/>
    </source>
</evidence>
<dbReference type="EMBL" id="QFRJ01000016">
    <property type="protein sequence ID" value="PWH81556.1"/>
    <property type="molecule type" value="Genomic_DNA"/>
</dbReference>
<dbReference type="AlphaFoldDB" id="A0A2U2X196"/>
<feature type="transmembrane region" description="Helical" evidence="5">
    <location>
        <begin position="57"/>
        <end position="76"/>
    </location>
</feature>
<sequence>MGVNAYFIFNDNYFLNAIPLALVIAYIAIFHTNTAFLITVFLTPLSINLEEFTHGKIGLYLPTEPILFGLMLLIVLKELKSPIMSKDFWRHPITLSIGFYLVWVFMTSITSTQPMVSFKFLLMKLWFIVPILMIGFNLFKEKSNVVKFLWAYTIGMTIVIIYTLIRHWGYSFGEKEGHWVMSPFFKDHTIYGTSVAMSIIFVIGLFAYKKHSIQAQFLLSIVFIITLIGLYFSYTRGAWLSIVFALAVWAFIKYKVKFKYLLSLAIIVLTVIVISWPKIEMELAKNKHEHTTTNFDERIRSAANISSDASNLERLNRWGAAFNMFKERPVFGFGPATYAFEYAPYQDPEKLTIISTNFGNQGNAHSEYLGALSEMGLIGMLSVLAFVAALFYSGIMLLINYKRFAPGDSEMYILLLCIVLAMSTYFFHGLLNNYLDTDKASIPVYGAAAIIIAQQTMLNKKKKDALA</sequence>
<feature type="transmembrane region" description="Helical" evidence="5">
    <location>
        <begin position="20"/>
        <end position="45"/>
    </location>
</feature>
<keyword evidence="8" id="KW-1185">Reference proteome</keyword>
<feature type="transmembrane region" description="Helical" evidence="5">
    <location>
        <begin position="118"/>
        <end position="136"/>
    </location>
</feature>
<feature type="transmembrane region" description="Helical" evidence="5">
    <location>
        <begin position="215"/>
        <end position="232"/>
    </location>
</feature>
<evidence type="ECO:0000256" key="1">
    <source>
        <dbReference type="ARBA" id="ARBA00004141"/>
    </source>
</evidence>
<name>A0A2U2X196_9FLAO</name>
<accession>A0A2U2X196</accession>
<comment type="subcellular location">
    <subcellularLocation>
        <location evidence="1">Membrane</location>
        <topology evidence="1">Multi-pass membrane protein</topology>
    </subcellularLocation>
</comment>
<dbReference type="PANTHER" id="PTHR37422">
    <property type="entry name" value="TEICHURONIC ACID BIOSYNTHESIS PROTEIN TUAE"/>
    <property type="match status" value="1"/>
</dbReference>
<feature type="transmembrane region" description="Helical" evidence="5">
    <location>
        <begin position="88"/>
        <end position="106"/>
    </location>
</feature>
<feature type="transmembrane region" description="Helical" evidence="5">
    <location>
        <begin position="440"/>
        <end position="458"/>
    </location>
</feature>